<keyword evidence="3" id="KW-1185">Reference proteome</keyword>
<evidence type="ECO:0000313" key="2">
    <source>
        <dbReference type="EMBL" id="SOC43772.1"/>
    </source>
</evidence>
<name>A0A285UPM9_9BACL</name>
<accession>A0A285UPM9</accession>
<gene>
    <name evidence="2" type="ORF">SAMN05877842_11742</name>
</gene>
<proteinExistence type="predicted"/>
<feature type="transmembrane region" description="Helical" evidence="1">
    <location>
        <begin position="124"/>
        <end position="144"/>
    </location>
</feature>
<reference evidence="3" key="1">
    <citation type="submission" date="2017-08" db="EMBL/GenBank/DDBJ databases">
        <authorList>
            <person name="Varghese N."/>
            <person name="Submissions S."/>
        </authorList>
    </citation>
    <scope>NUCLEOTIDE SEQUENCE [LARGE SCALE GENOMIC DNA]</scope>
    <source>
        <strain evidence="3">JC23</strain>
    </source>
</reference>
<dbReference type="Proteomes" id="UP000219252">
    <property type="component" value="Unassembled WGS sequence"/>
</dbReference>
<protein>
    <submittedName>
        <fullName evidence="2">Uncharacterized protein</fullName>
    </submittedName>
</protein>
<feature type="transmembrane region" description="Helical" evidence="1">
    <location>
        <begin position="63"/>
        <end position="79"/>
    </location>
</feature>
<dbReference type="EMBL" id="OBQC01000017">
    <property type="protein sequence ID" value="SOC43772.1"/>
    <property type="molecule type" value="Genomic_DNA"/>
</dbReference>
<dbReference type="AlphaFoldDB" id="A0A285UPM9"/>
<dbReference type="RefSeq" id="WP_097150881.1">
    <property type="nucleotide sequence ID" value="NZ_OBQC01000017.1"/>
</dbReference>
<evidence type="ECO:0000313" key="3">
    <source>
        <dbReference type="Proteomes" id="UP000219252"/>
    </source>
</evidence>
<keyword evidence="1" id="KW-0812">Transmembrane</keyword>
<feature type="transmembrane region" description="Helical" evidence="1">
    <location>
        <begin position="5"/>
        <end position="25"/>
    </location>
</feature>
<keyword evidence="1" id="KW-1133">Transmembrane helix</keyword>
<keyword evidence="1" id="KW-0472">Membrane</keyword>
<evidence type="ECO:0000256" key="1">
    <source>
        <dbReference type="SAM" id="Phobius"/>
    </source>
</evidence>
<dbReference type="OrthoDB" id="3034975at2"/>
<feature type="transmembrane region" description="Helical" evidence="1">
    <location>
        <begin position="99"/>
        <end position="117"/>
    </location>
</feature>
<organism evidence="2 3">
    <name type="scientific">Ureibacillus acetophenoni</name>
    <dbReference type="NCBI Taxonomy" id="614649"/>
    <lineage>
        <taxon>Bacteria</taxon>
        <taxon>Bacillati</taxon>
        <taxon>Bacillota</taxon>
        <taxon>Bacilli</taxon>
        <taxon>Bacillales</taxon>
        <taxon>Caryophanaceae</taxon>
        <taxon>Ureibacillus</taxon>
    </lineage>
</organism>
<sequence>MKKVILILLGFIPLPIGFLMNSWLMENQDSILPFLYIGILFLAFWALLGFITCKSEKTPYHSALFIHTPAIIAFLLLSYQDRVLEQIWPNMIGIATQNFYLPLINLSSIIIGGGLYVEMWLASGIAFLLMYGSYYLGCYLNMILSKQ</sequence>
<feature type="transmembrane region" description="Helical" evidence="1">
    <location>
        <begin position="31"/>
        <end position="51"/>
    </location>
</feature>